<evidence type="ECO:0000313" key="5">
    <source>
        <dbReference type="Proteomes" id="UP000006727"/>
    </source>
</evidence>
<keyword evidence="5" id="KW-1185">Reference proteome</keyword>
<dbReference type="GO" id="GO:0005634">
    <property type="term" value="C:nucleus"/>
    <property type="evidence" value="ECO:0000318"/>
    <property type="project" value="GO_Central"/>
</dbReference>
<dbReference type="PaxDb" id="3218-PP1S326_18V6.1"/>
<sequence>MAPRVAVETQQGLQIQSMGVSKDSHDIEKPAFCGRVLAPIRRDMQPTVQAPAIRVIHIFSPKIIQTDVANFRSTVQKLTGKSRKKSGLRARNKTACDTIGTNGDIQVAGYPLGQVSESFTGPLSDHVVLQRLACGGDPLVRRANVDSTTHSFNNNSTTGSNVDTSDLSSPSNSFTFPFPQRETPYSLSEIPAPFFGSDISHACSYSPSPTHSHSHPAVGAASVPESNAIHMPSAMDNMMSTMLGFDVEIGSDPLPFSDHPFGSLTSSSPGGLYDIMPQNCRSSVQRSLQGSFFESI</sequence>
<dbReference type="AlphaFoldDB" id="A0A2K1IDN3"/>
<dbReference type="InterPro" id="IPR039607">
    <property type="entry name" value="VQ_8/17/18/20/21/25"/>
</dbReference>
<dbReference type="Gramene" id="Pp3c25_3350V3.1">
    <property type="protein sequence ID" value="PAC:32980020.CDS.1"/>
    <property type="gene ID" value="Pp3c25_3350"/>
</dbReference>
<proteinExistence type="predicted"/>
<evidence type="ECO:0000259" key="2">
    <source>
        <dbReference type="Pfam" id="PF05678"/>
    </source>
</evidence>
<reference evidence="3 5" key="1">
    <citation type="journal article" date="2008" name="Science">
        <title>The Physcomitrella genome reveals evolutionary insights into the conquest of land by plants.</title>
        <authorList>
            <person name="Rensing S."/>
            <person name="Lang D."/>
            <person name="Zimmer A."/>
            <person name="Terry A."/>
            <person name="Salamov A."/>
            <person name="Shapiro H."/>
            <person name="Nishiyama T."/>
            <person name="Perroud P.-F."/>
            <person name="Lindquist E."/>
            <person name="Kamisugi Y."/>
            <person name="Tanahashi T."/>
            <person name="Sakakibara K."/>
            <person name="Fujita T."/>
            <person name="Oishi K."/>
            <person name="Shin-I T."/>
            <person name="Kuroki Y."/>
            <person name="Toyoda A."/>
            <person name="Suzuki Y."/>
            <person name="Hashimoto A."/>
            <person name="Yamaguchi K."/>
            <person name="Sugano A."/>
            <person name="Kohara Y."/>
            <person name="Fujiyama A."/>
            <person name="Anterola A."/>
            <person name="Aoki S."/>
            <person name="Ashton N."/>
            <person name="Barbazuk W.B."/>
            <person name="Barker E."/>
            <person name="Bennetzen J."/>
            <person name="Bezanilla M."/>
            <person name="Blankenship R."/>
            <person name="Cho S.H."/>
            <person name="Dutcher S."/>
            <person name="Estelle M."/>
            <person name="Fawcett J.A."/>
            <person name="Gundlach H."/>
            <person name="Hanada K."/>
            <person name="Heyl A."/>
            <person name="Hicks K.A."/>
            <person name="Hugh J."/>
            <person name="Lohr M."/>
            <person name="Mayer K."/>
            <person name="Melkozernov A."/>
            <person name="Murata T."/>
            <person name="Nelson D."/>
            <person name="Pils B."/>
            <person name="Prigge M."/>
            <person name="Reiss B."/>
            <person name="Renner T."/>
            <person name="Rombauts S."/>
            <person name="Rushton P."/>
            <person name="Sanderfoot A."/>
            <person name="Schween G."/>
            <person name="Shiu S.-H."/>
            <person name="Stueber K."/>
            <person name="Theodoulou F.L."/>
            <person name="Tu H."/>
            <person name="Van de Peer Y."/>
            <person name="Verrier P.J."/>
            <person name="Waters E."/>
            <person name="Wood A."/>
            <person name="Yang L."/>
            <person name="Cove D."/>
            <person name="Cuming A."/>
            <person name="Hasebe M."/>
            <person name="Lucas S."/>
            <person name="Mishler D.B."/>
            <person name="Reski R."/>
            <person name="Grigoriev I."/>
            <person name="Quatrano R.S."/>
            <person name="Boore J.L."/>
        </authorList>
    </citation>
    <scope>NUCLEOTIDE SEQUENCE [LARGE SCALE GENOMIC DNA]</scope>
    <source>
        <strain evidence="4 5">cv. Gransden 2004</strain>
    </source>
</reference>
<dbReference type="PANTHER" id="PTHR33143:SF3">
    <property type="entry name" value="VQ MOTIF-CONTAINING PROTEIN 17-RELATED"/>
    <property type="match status" value="1"/>
</dbReference>
<dbReference type="EnsemblPlants" id="Pp3c25_3350V3.3">
    <property type="protein sequence ID" value="PAC:32980022.CDS.1"/>
    <property type="gene ID" value="Pp3c25_3350"/>
</dbReference>
<dbReference type="Proteomes" id="UP000006727">
    <property type="component" value="Chromosome 25"/>
</dbReference>
<dbReference type="EMBL" id="ABEU02000025">
    <property type="protein sequence ID" value="PNR27389.1"/>
    <property type="molecule type" value="Genomic_DNA"/>
</dbReference>
<name>A0A2K1IDN3_PHYPA</name>
<evidence type="ECO:0000313" key="3">
    <source>
        <dbReference type="EMBL" id="PNR27389.1"/>
    </source>
</evidence>
<dbReference type="RefSeq" id="XP_024365185.1">
    <property type="nucleotide sequence ID" value="XM_024509417.2"/>
</dbReference>
<dbReference type="RefSeq" id="XP_024365184.1">
    <property type="nucleotide sequence ID" value="XM_024509416.2"/>
</dbReference>
<dbReference type="PANTHER" id="PTHR33143">
    <property type="entry name" value="F16F4.1 PROTEIN-RELATED"/>
    <property type="match status" value="1"/>
</dbReference>
<dbReference type="Pfam" id="PF05678">
    <property type="entry name" value="VQ"/>
    <property type="match status" value="1"/>
</dbReference>
<dbReference type="Gramene" id="Pp3c25_3350V3.3">
    <property type="protein sequence ID" value="PAC:32980022.CDS.1"/>
    <property type="gene ID" value="Pp3c25_3350"/>
</dbReference>
<protein>
    <recommendedName>
        <fullName evidence="2">VQ domain-containing protein</fullName>
    </recommendedName>
</protein>
<dbReference type="KEGG" id="ppp:112277284"/>
<dbReference type="Gramene" id="Pp3c25_3350V3.2">
    <property type="protein sequence ID" value="PAC:32980021.CDS.1"/>
    <property type="gene ID" value="Pp3c25_3350"/>
</dbReference>
<feature type="region of interest" description="Disordered" evidence="1">
    <location>
        <begin position="148"/>
        <end position="169"/>
    </location>
</feature>
<evidence type="ECO:0000313" key="4">
    <source>
        <dbReference type="EnsemblPlants" id="PAC:32980020.CDS.1"/>
    </source>
</evidence>
<reference evidence="3 5" key="2">
    <citation type="journal article" date="2018" name="Plant J.">
        <title>The Physcomitrella patens chromosome-scale assembly reveals moss genome structure and evolution.</title>
        <authorList>
            <person name="Lang D."/>
            <person name="Ullrich K.K."/>
            <person name="Murat F."/>
            <person name="Fuchs J."/>
            <person name="Jenkins J."/>
            <person name="Haas F.B."/>
            <person name="Piednoel M."/>
            <person name="Gundlach H."/>
            <person name="Van Bel M."/>
            <person name="Meyberg R."/>
            <person name="Vives C."/>
            <person name="Morata J."/>
            <person name="Symeonidi A."/>
            <person name="Hiss M."/>
            <person name="Muchero W."/>
            <person name="Kamisugi Y."/>
            <person name="Saleh O."/>
            <person name="Blanc G."/>
            <person name="Decker E.L."/>
            <person name="van Gessel N."/>
            <person name="Grimwood J."/>
            <person name="Hayes R.D."/>
            <person name="Graham S.W."/>
            <person name="Gunter L.E."/>
            <person name="McDaniel S.F."/>
            <person name="Hoernstein S.N.W."/>
            <person name="Larsson A."/>
            <person name="Li F.W."/>
            <person name="Perroud P.F."/>
            <person name="Phillips J."/>
            <person name="Ranjan P."/>
            <person name="Rokshar D.S."/>
            <person name="Rothfels C.J."/>
            <person name="Schneider L."/>
            <person name="Shu S."/>
            <person name="Stevenson D.W."/>
            <person name="Thummler F."/>
            <person name="Tillich M."/>
            <person name="Villarreal Aguilar J.C."/>
            <person name="Widiez T."/>
            <person name="Wong G.K."/>
            <person name="Wymore A."/>
            <person name="Zhang Y."/>
            <person name="Zimmer A.D."/>
            <person name="Quatrano R.S."/>
            <person name="Mayer K.F.X."/>
            <person name="Goodstein D."/>
            <person name="Casacuberta J.M."/>
            <person name="Vandepoele K."/>
            <person name="Reski R."/>
            <person name="Cuming A.C."/>
            <person name="Tuskan G.A."/>
            <person name="Maumus F."/>
            <person name="Salse J."/>
            <person name="Schmutz J."/>
            <person name="Rensing S.A."/>
        </authorList>
    </citation>
    <scope>NUCLEOTIDE SEQUENCE [LARGE SCALE GENOMIC DNA]</scope>
    <source>
        <strain evidence="4 5">cv. Gransden 2004</strain>
    </source>
</reference>
<feature type="compositionally biased region" description="Low complexity" evidence="1">
    <location>
        <begin position="148"/>
        <end position="161"/>
    </location>
</feature>
<dbReference type="GeneID" id="112277284"/>
<feature type="domain" description="VQ" evidence="2">
    <location>
        <begin position="58"/>
        <end position="82"/>
    </location>
</feature>
<gene>
    <name evidence="4" type="primary">LOC112277284</name>
    <name evidence="3" type="ORF">PHYPA_029541</name>
</gene>
<organism evidence="3">
    <name type="scientific">Physcomitrium patens</name>
    <name type="common">Spreading-leaved earth moss</name>
    <name type="synonym">Physcomitrella patens</name>
    <dbReference type="NCBI Taxonomy" id="3218"/>
    <lineage>
        <taxon>Eukaryota</taxon>
        <taxon>Viridiplantae</taxon>
        <taxon>Streptophyta</taxon>
        <taxon>Embryophyta</taxon>
        <taxon>Bryophyta</taxon>
        <taxon>Bryophytina</taxon>
        <taxon>Bryopsida</taxon>
        <taxon>Funariidae</taxon>
        <taxon>Funariales</taxon>
        <taxon>Funariaceae</taxon>
        <taxon>Physcomitrium</taxon>
    </lineage>
</organism>
<dbReference type="EnsemblPlants" id="Pp3c25_3350V3.1">
    <property type="protein sequence ID" value="PAC:32980020.CDS.1"/>
    <property type="gene ID" value="Pp3c25_3350"/>
</dbReference>
<dbReference type="OrthoDB" id="693437at2759"/>
<reference evidence="4" key="3">
    <citation type="submission" date="2020-12" db="UniProtKB">
        <authorList>
            <consortium name="EnsemblPlants"/>
        </authorList>
    </citation>
    <scope>IDENTIFICATION</scope>
</reference>
<accession>A0A2K1IDN3</accession>
<evidence type="ECO:0000256" key="1">
    <source>
        <dbReference type="SAM" id="MobiDB-lite"/>
    </source>
</evidence>
<dbReference type="EnsemblPlants" id="Pp3c25_3350V3.2">
    <property type="protein sequence ID" value="PAC:32980021.CDS.1"/>
    <property type="gene ID" value="Pp3c25_3350"/>
</dbReference>
<dbReference type="InterPro" id="IPR008889">
    <property type="entry name" value="VQ"/>
</dbReference>